<dbReference type="RefSeq" id="WP_336404946.1">
    <property type="nucleotide sequence ID" value="NZ_JBAPLU010000014.1"/>
</dbReference>
<dbReference type="InterPro" id="IPR023485">
    <property type="entry name" value="Ptyr_pPase"/>
</dbReference>
<evidence type="ECO:0000259" key="1">
    <source>
        <dbReference type="SMART" id="SM00226"/>
    </source>
</evidence>
<comment type="caution">
    <text evidence="2">The sequence shown here is derived from an EMBL/GenBank/DDBJ whole genome shotgun (WGS) entry which is preliminary data.</text>
</comment>
<feature type="domain" description="Phosphotyrosine protein phosphatase I" evidence="1">
    <location>
        <begin position="1"/>
        <end position="119"/>
    </location>
</feature>
<dbReference type="InterPro" id="IPR036196">
    <property type="entry name" value="Ptyr_pPase_sf"/>
</dbReference>
<name>A0ABU8DWG7_9ACTN</name>
<evidence type="ECO:0000313" key="2">
    <source>
        <dbReference type="EMBL" id="MEI4272821.1"/>
    </source>
</evidence>
<dbReference type="Gene3D" id="3.40.50.2300">
    <property type="match status" value="1"/>
</dbReference>
<protein>
    <recommendedName>
        <fullName evidence="1">Phosphotyrosine protein phosphatase I domain-containing protein</fullName>
    </recommendedName>
</protein>
<dbReference type="SMART" id="SM00226">
    <property type="entry name" value="LMWPc"/>
    <property type="match status" value="1"/>
</dbReference>
<sequence length="207" mass="21516">MRIVFVCTTNVWGSAMAELVARSLLSEWDPERQLVQVYSAGVRAQIGAPIPMSGQQVLAERGLDGSTHQARWMSPEVLAAADLTLTMGEIQRDAALALNPRGLRSTFTLREAAGLLAATPVAAPLAPEPDRHARAVVAGMAAARRFRGVPAGSDDLPDLLVDAMAPVRALADQVEAGVRTVLGAVLLPGFGARQVAPEAPAAAAAVA</sequence>
<dbReference type="SUPFAM" id="SSF52788">
    <property type="entry name" value="Phosphotyrosine protein phosphatases I"/>
    <property type="match status" value="1"/>
</dbReference>
<reference evidence="2 3" key="1">
    <citation type="submission" date="2024-03" db="EMBL/GenBank/DDBJ databases">
        <title>Draft genome sequence of Klenkia sp. LSe6-5.</title>
        <authorList>
            <person name="Duangmal K."/>
            <person name="Chantavorakit T."/>
        </authorList>
    </citation>
    <scope>NUCLEOTIDE SEQUENCE [LARGE SCALE GENOMIC DNA]</scope>
    <source>
        <strain evidence="2 3">LSe6-5</strain>
    </source>
</reference>
<evidence type="ECO:0000313" key="3">
    <source>
        <dbReference type="Proteomes" id="UP001361570"/>
    </source>
</evidence>
<accession>A0ABU8DWG7</accession>
<dbReference type="EMBL" id="JBAPLU010000014">
    <property type="protein sequence ID" value="MEI4272821.1"/>
    <property type="molecule type" value="Genomic_DNA"/>
</dbReference>
<dbReference type="Proteomes" id="UP001361570">
    <property type="component" value="Unassembled WGS sequence"/>
</dbReference>
<proteinExistence type="predicted"/>
<dbReference type="Pfam" id="PF01451">
    <property type="entry name" value="LMWPc"/>
    <property type="match status" value="1"/>
</dbReference>
<keyword evidence="3" id="KW-1185">Reference proteome</keyword>
<gene>
    <name evidence="2" type="ORF">TEK04_13915</name>
</gene>
<organism evidence="2 3">
    <name type="scientific">Klenkia sesuvii</name>
    <dbReference type="NCBI Taxonomy" id="3103137"/>
    <lineage>
        <taxon>Bacteria</taxon>
        <taxon>Bacillati</taxon>
        <taxon>Actinomycetota</taxon>
        <taxon>Actinomycetes</taxon>
        <taxon>Geodermatophilales</taxon>
        <taxon>Geodermatophilaceae</taxon>
        <taxon>Klenkia</taxon>
    </lineage>
</organism>